<dbReference type="InterPro" id="IPR036271">
    <property type="entry name" value="Tet_transcr_reg_TetR-rel_C_sf"/>
</dbReference>
<organism evidence="4 5">
    <name type="scientific">Streptomonospora mangrovi</name>
    <dbReference type="NCBI Taxonomy" id="2883123"/>
    <lineage>
        <taxon>Bacteria</taxon>
        <taxon>Bacillati</taxon>
        <taxon>Actinomycetota</taxon>
        <taxon>Actinomycetes</taxon>
        <taxon>Streptosporangiales</taxon>
        <taxon>Nocardiopsidaceae</taxon>
        <taxon>Streptomonospora</taxon>
    </lineage>
</organism>
<dbReference type="SUPFAM" id="SSF46689">
    <property type="entry name" value="Homeodomain-like"/>
    <property type="match status" value="1"/>
</dbReference>
<comment type="caution">
    <text evidence="4">The sequence shown here is derived from an EMBL/GenBank/DDBJ whole genome shotgun (WGS) entry which is preliminary data.</text>
</comment>
<reference evidence="4" key="1">
    <citation type="submission" date="2021-10" db="EMBL/GenBank/DDBJ databases">
        <title>Streptomonospora sp. nov., isolated from mangrove soil.</title>
        <authorList>
            <person name="Chen X."/>
            <person name="Ge X."/>
            <person name="Liu W."/>
        </authorList>
    </citation>
    <scope>NUCLEOTIDE SEQUENCE</scope>
    <source>
        <strain evidence="4">S1-112</strain>
    </source>
</reference>
<dbReference type="PANTHER" id="PTHR30055">
    <property type="entry name" value="HTH-TYPE TRANSCRIPTIONAL REGULATOR RUTR"/>
    <property type="match status" value="1"/>
</dbReference>
<sequence length="195" mass="20981">MPTPPTPPTARPLTPAARRVLDSAHELFYTRGINTVGMDLLAEHAGITKKTIYDRFGSKDALVVAYLSERDRRWRAYLNGRLAPLPDARARVLATYDALGEWLAGHGRRGCAMVNACAELPDPEHPGRRVAREQKEWTRGLYRDLAAGTGAADPGPLGDALLMLHEGATVAFTVLGATDSAATARRAADALLPSS</sequence>
<gene>
    <name evidence="4" type="ORF">LG943_03640</name>
</gene>
<name>A0A9X3NI31_9ACTN</name>
<keyword evidence="5" id="KW-1185">Reference proteome</keyword>
<dbReference type="EMBL" id="JAJAQC010000004">
    <property type="protein sequence ID" value="MDA0563425.1"/>
    <property type="molecule type" value="Genomic_DNA"/>
</dbReference>
<protein>
    <submittedName>
        <fullName evidence="4">TetR/AcrR family transcriptional regulator</fullName>
    </submittedName>
</protein>
<dbReference type="Gene3D" id="1.10.357.10">
    <property type="entry name" value="Tetracycline Repressor, domain 2"/>
    <property type="match status" value="1"/>
</dbReference>
<evidence type="ECO:0000256" key="1">
    <source>
        <dbReference type="ARBA" id="ARBA00023125"/>
    </source>
</evidence>
<dbReference type="RefSeq" id="WP_270070713.1">
    <property type="nucleotide sequence ID" value="NZ_JAJAQC010000004.1"/>
</dbReference>
<dbReference type="SUPFAM" id="SSF48498">
    <property type="entry name" value="Tetracyclin repressor-like, C-terminal domain"/>
    <property type="match status" value="1"/>
</dbReference>
<dbReference type="PANTHER" id="PTHR30055:SF200">
    <property type="entry name" value="HTH-TYPE TRANSCRIPTIONAL REPRESSOR BDCR"/>
    <property type="match status" value="1"/>
</dbReference>
<dbReference type="Proteomes" id="UP001140076">
    <property type="component" value="Unassembled WGS sequence"/>
</dbReference>
<evidence type="ECO:0000259" key="3">
    <source>
        <dbReference type="PROSITE" id="PS50977"/>
    </source>
</evidence>
<dbReference type="InterPro" id="IPR009057">
    <property type="entry name" value="Homeodomain-like_sf"/>
</dbReference>
<dbReference type="AlphaFoldDB" id="A0A9X3NI31"/>
<evidence type="ECO:0000313" key="5">
    <source>
        <dbReference type="Proteomes" id="UP001140076"/>
    </source>
</evidence>
<dbReference type="GO" id="GO:0000976">
    <property type="term" value="F:transcription cis-regulatory region binding"/>
    <property type="evidence" value="ECO:0007669"/>
    <property type="project" value="TreeGrafter"/>
</dbReference>
<dbReference type="Pfam" id="PF00440">
    <property type="entry name" value="TetR_N"/>
    <property type="match status" value="1"/>
</dbReference>
<proteinExistence type="predicted"/>
<evidence type="ECO:0000313" key="4">
    <source>
        <dbReference type="EMBL" id="MDA0563425.1"/>
    </source>
</evidence>
<dbReference type="GO" id="GO:0003700">
    <property type="term" value="F:DNA-binding transcription factor activity"/>
    <property type="evidence" value="ECO:0007669"/>
    <property type="project" value="TreeGrafter"/>
</dbReference>
<dbReference type="PROSITE" id="PS50977">
    <property type="entry name" value="HTH_TETR_2"/>
    <property type="match status" value="1"/>
</dbReference>
<dbReference type="InterPro" id="IPR050109">
    <property type="entry name" value="HTH-type_TetR-like_transc_reg"/>
</dbReference>
<accession>A0A9X3NI31</accession>
<feature type="domain" description="HTH tetR-type" evidence="3">
    <location>
        <begin position="14"/>
        <end position="74"/>
    </location>
</feature>
<evidence type="ECO:0000256" key="2">
    <source>
        <dbReference type="PROSITE-ProRule" id="PRU00335"/>
    </source>
</evidence>
<dbReference type="PRINTS" id="PR00455">
    <property type="entry name" value="HTHTETR"/>
</dbReference>
<dbReference type="InterPro" id="IPR001647">
    <property type="entry name" value="HTH_TetR"/>
</dbReference>
<feature type="DNA-binding region" description="H-T-H motif" evidence="2">
    <location>
        <begin position="37"/>
        <end position="56"/>
    </location>
</feature>
<keyword evidence="1 2" id="KW-0238">DNA-binding</keyword>